<proteinExistence type="predicted"/>
<evidence type="ECO:0000313" key="4">
    <source>
        <dbReference type="EMBL" id="NWJ45321.1"/>
    </source>
</evidence>
<dbReference type="PANTHER" id="PTHR22789:SF0">
    <property type="entry name" value="3-OXO-TETRONATE 4-PHOSPHATE DECARBOXYLASE-RELATED"/>
    <property type="match status" value="1"/>
</dbReference>
<dbReference type="Proteomes" id="UP000521676">
    <property type="component" value="Unassembled WGS sequence"/>
</dbReference>
<evidence type="ECO:0000313" key="7">
    <source>
        <dbReference type="Proteomes" id="UP001431572"/>
    </source>
</evidence>
<dbReference type="SUPFAM" id="SSF53639">
    <property type="entry name" value="AraD/HMP-PK domain-like"/>
    <property type="match status" value="1"/>
</dbReference>
<evidence type="ECO:0000313" key="5">
    <source>
        <dbReference type="EMBL" id="WJW67196.1"/>
    </source>
</evidence>
<feature type="domain" description="Class II aldolase/adducin N-terminal" evidence="3">
    <location>
        <begin position="14"/>
        <end position="191"/>
    </location>
</feature>
<dbReference type="GO" id="GO:0016832">
    <property type="term" value="F:aldehyde-lyase activity"/>
    <property type="evidence" value="ECO:0007669"/>
    <property type="project" value="TreeGrafter"/>
</dbReference>
<evidence type="ECO:0000313" key="6">
    <source>
        <dbReference type="Proteomes" id="UP000521676"/>
    </source>
</evidence>
<keyword evidence="2" id="KW-0456">Lyase</keyword>
<dbReference type="Pfam" id="PF00596">
    <property type="entry name" value="Aldolase_II"/>
    <property type="match status" value="1"/>
</dbReference>
<dbReference type="AlphaFoldDB" id="A0A8T7M169"/>
<dbReference type="InterPro" id="IPR036409">
    <property type="entry name" value="Aldolase_II/adducin_N_sf"/>
</dbReference>
<sequence length="229" mass="24813">MLFNYLDKYLGVAEEVVNTARYMFRTGLAHGTAGNVSARLSGGEGLLITPAGKNYGALSPEELCFVDWQGKVFSGNPGPSSELPLHLAAYFSRPDCKAVVHNHSTYASVLAVTRTDLPVIMDELTMVIGGGVKVAKYGFPGTQELALNFVEALGDKQAAILANHGMVAIGANLREAMVVCETVERVSRVFVEASRFGRVINIPDESYEHQRADFLRKKAHEKVQEAGVI</sequence>
<accession>A0A8T7M169</accession>
<dbReference type="InterPro" id="IPR001303">
    <property type="entry name" value="Aldolase_II/adducin_N"/>
</dbReference>
<name>A0A8T7M169_9CHLR</name>
<dbReference type="GO" id="GO:0046872">
    <property type="term" value="F:metal ion binding"/>
    <property type="evidence" value="ECO:0007669"/>
    <property type="project" value="UniProtKB-KW"/>
</dbReference>
<dbReference type="SMART" id="SM01007">
    <property type="entry name" value="Aldolase_II"/>
    <property type="match status" value="1"/>
</dbReference>
<dbReference type="Gene3D" id="3.40.225.10">
    <property type="entry name" value="Class II aldolase/adducin N-terminal domain"/>
    <property type="match status" value="1"/>
</dbReference>
<dbReference type="GO" id="GO:0005829">
    <property type="term" value="C:cytosol"/>
    <property type="evidence" value="ECO:0007669"/>
    <property type="project" value="TreeGrafter"/>
</dbReference>
<dbReference type="EMBL" id="CP128399">
    <property type="protein sequence ID" value="WJW67196.1"/>
    <property type="molecule type" value="Genomic_DNA"/>
</dbReference>
<evidence type="ECO:0000256" key="1">
    <source>
        <dbReference type="ARBA" id="ARBA00022723"/>
    </source>
</evidence>
<keyword evidence="7" id="KW-1185">Reference proteome</keyword>
<gene>
    <name evidence="4" type="ORF">HXX08_05520</name>
    <name evidence="5" type="ORF">OZ401_000452</name>
</gene>
<dbReference type="GO" id="GO:0019323">
    <property type="term" value="P:pentose catabolic process"/>
    <property type="evidence" value="ECO:0007669"/>
    <property type="project" value="TreeGrafter"/>
</dbReference>
<keyword evidence="1" id="KW-0479">Metal-binding</keyword>
<reference evidence="4 6" key="1">
    <citation type="submission" date="2020-06" db="EMBL/GenBank/DDBJ databases">
        <title>Anoxygenic phototrophic Chloroflexota member uses a Type I reaction center.</title>
        <authorList>
            <person name="Tsuji J.M."/>
            <person name="Shaw N.A."/>
            <person name="Nagashima S."/>
            <person name="Venkiteswaran J."/>
            <person name="Schiff S.L."/>
            <person name="Hanada S."/>
            <person name="Tank M."/>
            <person name="Neufeld J.D."/>
        </authorList>
    </citation>
    <scope>NUCLEOTIDE SEQUENCE [LARGE SCALE GENOMIC DNA]</scope>
    <source>
        <strain evidence="4">L227-S17</strain>
    </source>
</reference>
<dbReference type="Proteomes" id="UP001431572">
    <property type="component" value="Chromosome 1"/>
</dbReference>
<reference evidence="5" key="2">
    <citation type="journal article" date="2024" name="Nature">
        <title>Anoxygenic phototroph of the Chloroflexota uses a type I reaction centre.</title>
        <authorList>
            <person name="Tsuji J.M."/>
            <person name="Shaw N.A."/>
            <person name="Nagashima S."/>
            <person name="Venkiteswaran J.J."/>
            <person name="Schiff S.L."/>
            <person name="Watanabe T."/>
            <person name="Fukui M."/>
            <person name="Hanada S."/>
            <person name="Tank M."/>
            <person name="Neufeld J.D."/>
        </authorList>
    </citation>
    <scope>NUCLEOTIDE SEQUENCE</scope>
    <source>
        <strain evidence="5">L227-S17</strain>
    </source>
</reference>
<evidence type="ECO:0000259" key="3">
    <source>
        <dbReference type="SMART" id="SM01007"/>
    </source>
</evidence>
<evidence type="ECO:0000256" key="2">
    <source>
        <dbReference type="ARBA" id="ARBA00023239"/>
    </source>
</evidence>
<dbReference type="EMBL" id="JACATZ010000001">
    <property type="protein sequence ID" value="NWJ45321.1"/>
    <property type="molecule type" value="Genomic_DNA"/>
</dbReference>
<dbReference type="InterPro" id="IPR050197">
    <property type="entry name" value="Aldolase_class_II_sugar_metab"/>
</dbReference>
<dbReference type="PANTHER" id="PTHR22789">
    <property type="entry name" value="FUCULOSE PHOSPHATE ALDOLASE"/>
    <property type="match status" value="1"/>
</dbReference>
<protein>
    <submittedName>
        <fullName evidence="4">Class II aldolase/adducin family protein</fullName>
    </submittedName>
</protein>
<dbReference type="RefSeq" id="WP_341469094.1">
    <property type="nucleotide sequence ID" value="NZ_CP128399.1"/>
</dbReference>
<organism evidence="4 6">
    <name type="scientific">Candidatus Chlorohelix allophototropha</name>
    <dbReference type="NCBI Taxonomy" id="3003348"/>
    <lineage>
        <taxon>Bacteria</taxon>
        <taxon>Bacillati</taxon>
        <taxon>Chloroflexota</taxon>
        <taxon>Chloroflexia</taxon>
        <taxon>Candidatus Chloroheliales</taxon>
        <taxon>Candidatus Chloroheliaceae</taxon>
        <taxon>Candidatus Chlorohelix</taxon>
    </lineage>
</organism>